<gene>
    <name evidence="2" type="ORF">BEMITA_LOCUS6938</name>
</gene>
<name>A0A9P0F1I6_BEMTA</name>
<organism evidence="2 3">
    <name type="scientific">Bemisia tabaci</name>
    <name type="common">Sweetpotato whitefly</name>
    <name type="synonym">Aleurodes tabaci</name>
    <dbReference type="NCBI Taxonomy" id="7038"/>
    <lineage>
        <taxon>Eukaryota</taxon>
        <taxon>Metazoa</taxon>
        <taxon>Ecdysozoa</taxon>
        <taxon>Arthropoda</taxon>
        <taxon>Hexapoda</taxon>
        <taxon>Insecta</taxon>
        <taxon>Pterygota</taxon>
        <taxon>Neoptera</taxon>
        <taxon>Paraneoptera</taxon>
        <taxon>Hemiptera</taxon>
        <taxon>Sternorrhyncha</taxon>
        <taxon>Aleyrodoidea</taxon>
        <taxon>Aleyrodidae</taxon>
        <taxon>Aleyrodinae</taxon>
        <taxon>Bemisia</taxon>
    </lineage>
</organism>
<keyword evidence="3" id="KW-1185">Reference proteome</keyword>
<dbReference type="PANTHER" id="PTHR36159:SF1">
    <property type="entry name" value="RETROVIRUS-RELATED POL POLYPROTEIN FROM TRANSPOSON 412-LIKE PROTEIN"/>
    <property type="match status" value="1"/>
</dbReference>
<dbReference type="Pfam" id="PF21738">
    <property type="entry name" value="DJR-like_dom"/>
    <property type="match status" value="1"/>
</dbReference>
<dbReference type="AlphaFoldDB" id="A0A9P0F1I6"/>
<reference evidence="2" key="1">
    <citation type="submission" date="2021-12" db="EMBL/GenBank/DDBJ databases">
        <authorList>
            <person name="King R."/>
        </authorList>
    </citation>
    <scope>NUCLEOTIDE SEQUENCE</scope>
</reference>
<evidence type="ECO:0000313" key="2">
    <source>
        <dbReference type="EMBL" id="CAH0387985.1"/>
    </source>
</evidence>
<proteinExistence type="predicted"/>
<dbReference type="InterPro" id="IPR049512">
    <property type="entry name" value="DJR-like_dom"/>
</dbReference>
<dbReference type="Proteomes" id="UP001152759">
    <property type="component" value="Chromosome 4"/>
</dbReference>
<accession>A0A9P0F1I6</accession>
<dbReference type="EMBL" id="OU963865">
    <property type="protein sequence ID" value="CAH0387985.1"/>
    <property type="molecule type" value="Genomic_DNA"/>
</dbReference>
<protein>
    <recommendedName>
        <fullName evidence="1">Double jelly roll-like domain-containing protein</fullName>
    </recommendedName>
</protein>
<dbReference type="PANTHER" id="PTHR36159">
    <property type="entry name" value="PROTEIN CBG23766"/>
    <property type="match status" value="1"/>
</dbReference>
<evidence type="ECO:0000259" key="1">
    <source>
        <dbReference type="Pfam" id="PF21738"/>
    </source>
</evidence>
<evidence type="ECO:0000313" key="3">
    <source>
        <dbReference type="Proteomes" id="UP001152759"/>
    </source>
</evidence>
<feature type="domain" description="Double jelly roll-like" evidence="1">
    <location>
        <begin position="81"/>
        <end position="392"/>
    </location>
</feature>
<sequence>MALAAADVLGLAQKPVLDENQITSYEYYVYSPFSPASLGYSDEITIAINFHDLLTDTANSFVYVEGKITKADGVTKGESELVCNGVAHLFEEVRFKMASQEISKTRNTGIVSTLKNYLLLNPLESHFMQMSGWENPHTSLTKDGKFTAFIPLKSLLGLAEDLNSPIINAKQELTLLRSRSDVDCLKGAAGNTDKIVLSKIAWHVPHITLSDSMRLKLMKIIDADQPLQIAFRDFSIFEHPLTENKKDSWTILTTTALKRPKFVIVALQTGRRNDVTKDASVFDHCSITDMRCFLNAQCYPYAALNSDFTHNQYLQQYLNYCRMKGSFAGTNIFEPLLSYSDFKSKAPIFVFDTTKSADNLIDSTVDCRIEYSSSEAIPKDTIAYALIIHDRLCEYRPLSNSLKTLV</sequence>